<dbReference type="OrthoDB" id="4381629at2"/>
<dbReference type="InterPro" id="IPR022536">
    <property type="entry name" value="EspC"/>
</dbReference>
<organism evidence="1 2">
    <name type="scientific">Gordonia insulae</name>
    <dbReference type="NCBI Taxonomy" id="2420509"/>
    <lineage>
        <taxon>Bacteria</taxon>
        <taxon>Bacillati</taxon>
        <taxon>Actinomycetota</taxon>
        <taxon>Actinomycetes</taxon>
        <taxon>Mycobacteriales</taxon>
        <taxon>Gordoniaceae</taxon>
        <taxon>Gordonia</taxon>
    </lineage>
</organism>
<dbReference type="KEGG" id="gom:D7316_01476"/>
<name>A0A3G8JIM9_9ACTN</name>
<evidence type="ECO:0000313" key="1">
    <source>
        <dbReference type="EMBL" id="AZG44884.1"/>
    </source>
</evidence>
<reference evidence="1 2" key="1">
    <citation type="submission" date="2018-11" db="EMBL/GenBank/DDBJ databases">
        <title>Gordonia insulae sp. nov., isolated from an island soil.</title>
        <authorList>
            <person name="Kim Y.S."/>
            <person name="Kim S.B."/>
        </authorList>
    </citation>
    <scope>NUCLEOTIDE SEQUENCE [LARGE SCALE GENOMIC DNA]</scope>
    <source>
        <strain evidence="1 2">MMS17-SY073</strain>
    </source>
</reference>
<dbReference type="AlphaFoldDB" id="A0A3G8JIM9"/>
<dbReference type="Proteomes" id="UP000271469">
    <property type="component" value="Chromosome"/>
</dbReference>
<evidence type="ECO:0008006" key="3">
    <source>
        <dbReference type="Google" id="ProtNLM"/>
    </source>
</evidence>
<dbReference type="GO" id="GO:0009306">
    <property type="term" value="P:protein secretion"/>
    <property type="evidence" value="ECO:0007669"/>
    <property type="project" value="InterPro"/>
</dbReference>
<accession>A0A3G8JIM9</accession>
<protein>
    <recommendedName>
        <fullName evidence="3">ESX-1 secretion-associated protein</fullName>
    </recommendedName>
</protein>
<evidence type="ECO:0000313" key="2">
    <source>
        <dbReference type="Proteomes" id="UP000271469"/>
    </source>
</evidence>
<dbReference type="EMBL" id="CP033972">
    <property type="protein sequence ID" value="AZG44884.1"/>
    <property type="molecule type" value="Genomic_DNA"/>
</dbReference>
<dbReference type="RefSeq" id="WP_124707683.1">
    <property type="nucleotide sequence ID" value="NZ_CP033972.1"/>
</dbReference>
<proteinExistence type="predicted"/>
<dbReference type="Pfam" id="PF10824">
    <property type="entry name" value="T7SS_ESX_EspC"/>
    <property type="match status" value="1"/>
</dbReference>
<sequence>MTEVTANPHALDAYARGQQSAAGQIRAQVAHQRGDIGALTTTFGVIGADFLSATAYVLDGRARTLDTVAQRHADQDAGTRSAARAYVDADDVNAARMPSAGPDRELRL</sequence>
<gene>
    <name evidence="1" type="ORF">D7316_01476</name>
</gene>
<keyword evidence="2" id="KW-1185">Reference proteome</keyword>